<dbReference type="Proteomes" id="UP000789702">
    <property type="component" value="Unassembled WGS sequence"/>
</dbReference>
<comment type="caution">
    <text evidence="1">The sequence shown here is derived from an EMBL/GenBank/DDBJ whole genome shotgun (WGS) entry which is preliminary data.</text>
</comment>
<organism evidence="1 2">
    <name type="scientific">Dentiscutata heterogama</name>
    <dbReference type="NCBI Taxonomy" id="1316150"/>
    <lineage>
        <taxon>Eukaryota</taxon>
        <taxon>Fungi</taxon>
        <taxon>Fungi incertae sedis</taxon>
        <taxon>Mucoromycota</taxon>
        <taxon>Glomeromycotina</taxon>
        <taxon>Glomeromycetes</taxon>
        <taxon>Diversisporales</taxon>
        <taxon>Gigasporaceae</taxon>
        <taxon>Dentiscutata</taxon>
    </lineage>
</organism>
<name>A0ACA9KXX9_9GLOM</name>
<dbReference type="EMBL" id="CAJVPU010002214">
    <property type="protein sequence ID" value="CAG8497071.1"/>
    <property type="molecule type" value="Genomic_DNA"/>
</dbReference>
<accession>A0ACA9KXX9</accession>
<keyword evidence="2" id="KW-1185">Reference proteome</keyword>
<reference evidence="1" key="1">
    <citation type="submission" date="2021-06" db="EMBL/GenBank/DDBJ databases">
        <authorList>
            <person name="Kallberg Y."/>
            <person name="Tangrot J."/>
            <person name="Rosling A."/>
        </authorList>
    </citation>
    <scope>NUCLEOTIDE SEQUENCE</scope>
    <source>
        <strain evidence="1">IL203A</strain>
    </source>
</reference>
<proteinExistence type="predicted"/>
<evidence type="ECO:0000313" key="2">
    <source>
        <dbReference type="Proteomes" id="UP000789702"/>
    </source>
</evidence>
<sequence length="71" mass="8258">KDVDLRHLPTAYSTAHSPRPGLCDSWVDTLIKEDLDNDDDDIESNKEEPEEIEEVDISPRLIVEMNQIEHW</sequence>
<protein>
    <submittedName>
        <fullName evidence="1">1319_t:CDS:1</fullName>
    </submittedName>
</protein>
<evidence type="ECO:0000313" key="1">
    <source>
        <dbReference type="EMBL" id="CAG8497071.1"/>
    </source>
</evidence>
<gene>
    <name evidence="1" type="ORF">DHETER_LOCUS2832</name>
</gene>
<feature type="non-terminal residue" evidence="1">
    <location>
        <position position="1"/>
    </location>
</feature>